<organism evidence="4">
    <name type="scientific">Blastobotrys adeninivorans</name>
    <name type="common">Yeast</name>
    <name type="synonym">Arxula adeninivorans</name>
    <dbReference type="NCBI Taxonomy" id="409370"/>
    <lineage>
        <taxon>Eukaryota</taxon>
        <taxon>Fungi</taxon>
        <taxon>Dikarya</taxon>
        <taxon>Ascomycota</taxon>
        <taxon>Saccharomycotina</taxon>
        <taxon>Dipodascomycetes</taxon>
        <taxon>Dipodascales</taxon>
        <taxon>Trichomonascaceae</taxon>
        <taxon>Blastobotrys</taxon>
    </lineage>
</organism>
<accession>A0A060TC19</accession>
<protein>
    <submittedName>
        <fullName evidence="4">ARAD1D36344p</fullName>
    </submittedName>
</protein>
<dbReference type="InterPro" id="IPR027267">
    <property type="entry name" value="AH/BAR_dom_sf"/>
</dbReference>
<dbReference type="GO" id="GO:0005886">
    <property type="term" value="C:plasma membrane"/>
    <property type="evidence" value="ECO:0007669"/>
    <property type="project" value="TreeGrafter"/>
</dbReference>
<feature type="compositionally biased region" description="Polar residues" evidence="2">
    <location>
        <begin position="279"/>
        <end position="293"/>
    </location>
</feature>
<dbReference type="GO" id="GO:0032153">
    <property type="term" value="C:cell division site"/>
    <property type="evidence" value="ECO:0007669"/>
    <property type="project" value="TreeGrafter"/>
</dbReference>
<feature type="region of interest" description="Disordered" evidence="2">
    <location>
        <begin position="436"/>
        <end position="607"/>
    </location>
</feature>
<dbReference type="PANTHER" id="PTHR23065">
    <property type="entry name" value="PROLINE-SERINE-THREONINE PHOSPHATASE INTERACTING PROTEIN 1"/>
    <property type="match status" value="1"/>
</dbReference>
<dbReference type="InterPro" id="IPR028565">
    <property type="entry name" value="MHD"/>
</dbReference>
<reference evidence="4" key="2">
    <citation type="submission" date="2014-06" db="EMBL/GenBank/DDBJ databases">
        <title>The complete genome of Blastobotrys (Arxula) adeninivorans LS3 - a yeast of biotechnological interest.</title>
        <authorList>
            <person name="Kunze G."/>
            <person name="Gaillardin C."/>
            <person name="Czernicka M."/>
            <person name="Durrens P."/>
            <person name="Martin T."/>
            <person name="Boer E."/>
            <person name="Gabaldon T."/>
            <person name="Cruz J."/>
            <person name="Talla E."/>
            <person name="Marck C."/>
            <person name="Goffeau A."/>
            <person name="Barbe V."/>
            <person name="Baret P."/>
            <person name="Baronian K."/>
            <person name="Beier S."/>
            <person name="Bleykasten C."/>
            <person name="Bode R."/>
            <person name="Casaregola S."/>
            <person name="Despons L."/>
            <person name="Fairhead C."/>
            <person name="Giersberg M."/>
            <person name="Gierski P."/>
            <person name="Hahnel U."/>
            <person name="Hartmann A."/>
            <person name="Jankowska D."/>
            <person name="Jubin C."/>
            <person name="Jung P."/>
            <person name="Lafontaine I."/>
            <person name="Leh-Louis V."/>
            <person name="Lemaire M."/>
            <person name="Marcet-Houben M."/>
            <person name="Mascher M."/>
            <person name="Morel G."/>
            <person name="Richard G.-F."/>
            <person name="Riechen J."/>
            <person name="Sacerdot C."/>
            <person name="Sarkar A."/>
            <person name="Savel G."/>
            <person name="Schacherer J."/>
            <person name="Sherman D."/>
            <person name="Straub M.-L."/>
            <person name="Stein N."/>
            <person name="Thierry A."/>
            <person name="Trautwein-Schult A."/>
            <person name="Westhof E."/>
            <person name="Worch S."/>
            <person name="Dujon B."/>
            <person name="Souciet J.-L."/>
            <person name="Wincker P."/>
            <person name="Scholz U."/>
            <person name="Neuveglise N."/>
        </authorList>
    </citation>
    <scope>NUCLEOTIDE SEQUENCE</scope>
    <source>
        <strain evidence="4">LS3</strain>
    </source>
</reference>
<name>A0A060TC19_BLAAD</name>
<keyword evidence="1" id="KW-0254">Endocytosis</keyword>
<evidence type="ECO:0000256" key="2">
    <source>
        <dbReference type="SAM" id="MobiDB-lite"/>
    </source>
</evidence>
<feature type="compositionally biased region" description="Polar residues" evidence="2">
    <location>
        <begin position="526"/>
        <end position="568"/>
    </location>
</feature>
<gene>
    <name evidence="4" type="ORF">GNLVRS02_ARAD1D36344g</name>
</gene>
<sequence>MSEPRTEYSNTLLSSLSPPQVVESVKRRMNAAAALNDDVADWIRERARIEHVYATELQRLAKRGLSGKGYTMGALDPVWTSVSQNLTDHAEARKGYARKLEEEVAKPLRNLMISSTPNRATQWQEFKSQHQALAHLASQLQHSEASFDKSRRKHHGRSSESAQVHLAEVRSQWENQAPYVVEQFEGLDDSRLVFLKDSLTRSETLHVDACQNGIKHSESALNKVLGFEPLEDMRHYLVNAKNDDFDIPQQAPSNGHDRAQRVMSTDSGLYDSPAPGARANTTPSLADDTSSVASKEKSGAKLRSKVGSIFRPRRGKHKEKEDNFPKPLNYNASQRTGGSGNGPAPQRSSTMPVDSQPTASPRSSTMPVDSKPPPSAQRTASMPLEPSQPPKPKPAPPPSRKANGPATEEHRDGLGPVAGAIGGAIGGVAMGAGAMAAMGDSSNKEESESGEPPLRFDIRQDTITEEGDEDAALSNVASQLRARPTVSGRAQRGRRDIQSRLFTNIEPTDIDSQQQQQPPQVPQQVSTQGGSPTSPTGVRPPSQQFLSQLQTFPSPQAGSSLNGESGTPESPKRPPVPGHHAETQSVISSRSSISSVPVGPSSTWRHPELPSKPGLVASVVEVVNAVVNDGNVTTASAMGEVAFGYNGQPESEAEAEGDEGTPAHIDIHVKDSEAVVDKMVPNQSFVQALDDGFRINGINSIVGSRAGVVGLKYSKKEHAATVPLIFTPIWRIEDGQSRLMLTYKLDPNVQKALVQELTVIVDVEGEGRAVSAQSKPSASFNRERQRVTWRISEPFELQTGVEKQLLCRLVTEGGLVKESTKGIEVRFRLALDDDAYLNQGVSFDYKVSNPFGDEDEWKTVYASRTCTSAKYLAHSEHNVN</sequence>
<feature type="compositionally biased region" description="Polar residues" evidence="2">
    <location>
        <begin position="500"/>
        <end position="512"/>
    </location>
</feature>
<dbReference type="PROSITE" id="PS51072">
    <property type="entry name" value="MHD"/>
    <property type="match status" value="1"/>
</dbReference>
<feature type="compositionally biased region" description="Low complexity" evidence="2">
    <location>
        <begin position="585"/>
        <end position="602"/>
    </location>
</feature>
<feature type="compositionally biased region" description="Pro residues" evidence="2">
    <location>
        <begin position="386"/>
        <end position="399"/>
    </location>
</feature>
<dbReference type="AlphaFoldDB" id="A0A060TC19"/>
<dbReference type="Pfam" id="PF00611">
    <property type="entry name" value="FCH"/>
    <property type="match status" value="1"/>
</dbReference>
<feature type="compositionally biased region" description="Low complexity" evidence="2">
    <location>
        <begin position="513"/>
        <end position="525"/>
    </location>
</feature>
<dbReference type="SMART" id="SM00055">
    <property type="entry name" value="FCH"/>
    <property type="match status" value="1"/>
</dbReference>
<reference evidence="4" key="1">
    <citation type="submission" date="2014-02" db="EMBL/GenBank/DDBJ databases">
        <authorList>
            <person name="Genoscope - CEA"/>
        </authorList>
    </citation>
    <scope>NUCLEOTIDE SEQUENCE</scope>
    <source>
        <strain evidence="4">LS3</strain>
    </source>
</reference>
<dbReference type="PhylomeDB" id="A0A060TC19"/>
<dbReference type="GO" id="GO:0032185">
    <property type="term" value="P:septin cytoskeleton organization"/>
    <property type="evidence" value="ECO:0007669"/>
    <property type="project" value="TreeGrafter"/>
</dbReference>
<dbReference type="EMBL" id="HG937694">
    <property type="protein sequence ID" value="CDP38513.1"/>
    <property type="molecule type" value="Genomic_DNA"/>
</dbReference>
<feature type="region of interest" description="Disordered" evidence="2">
    <location>
        <begin position="266"/>
        <end position="424"/>
    </location>
</feature>
<dbReference type="GO" id="GO:0006897">
    <property type="term" value="P:endocytosis"/>
    <property type="evidence" value="ECO:0007669"/>
    <property type="project" value="UniProtKB-KW"/>
</dbReference>
<dbReference type="InterPro" id="IPR018808">
    <property type="entry name" value="Muniscin_C"/>
</dbReference>
<dbReference type="Pfam" id="PF10291">
    <property type="entry name" value="muHD"/>
    <property type="match status" value="1"/>
</dbReference>
<dbReference type="GO" id="GO:0030139">
    <property type="term" value="C:endocytic vesicle"/>
    <property type="evidence" value="ECO:0007669"/>
    <property type="project" value="TreeGrafter"/>
</dbReference>
<proteinExistence type="predicted"/>
<feature type="compositionally biased region" description="Polar residues" evidence="2">
    <location>
        <begin position="346"/>
        <end position="367"/>
    </location>
</feature>
<evidence type="ECO:0000259" key="3">
    <source>
        <dbReference type="PROSITE" id="PS51072"/>
    </source>
</evidence>
<feature type="domain" description="MHD" evidence="3">
    <location>
        <begin position="612"/>
        <end position="874"/>
    </location>
</feature>
<dbReference type="InterPro" id="IPR001060">
    <property type="entry name" value="FCH_dom"/>
</dbReference>
<dbReference type="Gene3D" id="1.20.1270.60">
    <property type="entry name" value="Arfaptin homology (AH) domain/BAR domain"/>
    <property type="match status" value="1"/>
</dbReference>
<evidence type="ECO:0000256" key="1">
    <source>
        <dbReference type="ARBA" id="ARBA00022583"/>
    </source>
</evidence>
<dbReference type="PANTHER" id="PTHR23065:SF54">
    <property type="entry name" value="SUPPRESSOR OF YEAST PROFILIN DELETION"/>
    <property type="match status" value="1"/>
</dbReference>
<feature type="region of interest" description="Disordered" evidence="2">
    <location>
        <begin position="144"/>
        <end position="164"/>
    </location>
</feature>
<evidence type="ECO:0000313" key="4">
    <source>
        <dbReference type="EMBL" id="CDP38513.1"/>
    </source>
</evidence>
<dbReference type="SUPFAM" id="SSF103657">
    <property type="entry name" value="BAR/IMD domain-like"/>
    <property type="match status" value="1"/>
</dbReference>